<protein>
    <recommendedName>
        <fullName evidence="3">Transmembrane protein</fullName>
    </recommendedName>
</protein>
<evidence type="ECO:0000313" key="2">
    <source>
        <dbReference type="Proteomes" id="UP000621210"/>
    </source>
</evidence>
<name>A0A926QNK3_9ACTN</name>
<evidence type="ECO:0000313" key="1">
    <source>
        <dbReference type="EMBL" id="MBD0417776.1"/>
    </source>
</evidence>
<evidence type="ECO:0008006" key="3">
    <source>
        <dbReference type="Google" id="ProtNLM"/>
    </source>
</evidence>
<sequence>MRAISGLWRWRHNSLRRATDLAEAWVALVALVLILSVAPLAGAFAGGAAQDALERSVHDQHRSRHLVTATVVRELDRSPLSIDPETAPAGDLRSRVLADWTAPDGSDHHGPLLANIDDPHPGDHFPIWTDAHGRAVARPLDSATAATHAVLAGVGAALATAGLIETARRLIVWRMVRRRYARWEQAWDRAGPDWGRTGTGS</sequence>
<reference evidence="1" key="2">
    <citation type="submission" date="2020-09" db="EMBL/GenBank/DDBJ databases">
        <authorList>
            <person name="Luo X."/>
        </authorList>
    </citation>
    <scope>NUCLEOTIDE SEQUENCE</scope>
    <source>
        <strain evidence="1">TRM S81-3</strain>
    </source>
</reference>
<comment type="caution">
    <text evidence="1">The sequence shown here is derived from an EMBL/GenBank/DDBJ whole genome shotgun (WGS) entry which is preliminary data.</text>
</comment>
<dbReference type="PANTHER" id="PTHR42305:SF1">
    <property type="entry name" value="MEMBRANE PROTEIN RV1733C-RELATED"/>
    <property type="match status" value="1"/>
</dbReference>
<dbReference type="AlphaFoldDB" id="A0A926QNK3"/>
<keyword evidence="2" id="KW-1185">Reference proteome</keyword>
<reference evidence="1" key="1">
    <citation type="submission" date="2020-09" db="EMBL/GenBank/DDBJ databases">
        <title>Streptomyces grisecoloratus sp. nov., isolated from cotton soil.</title>
        <authorList>
            <person name="Xing L."/>
        </authorList>
    </citation>
    <scope>NUCLEOTIDE SEQUENCE</scope>
    <source>
        <strain evidence="1">TRM S81-3</strain>
    </source>
</reference>
<dbReference type="RefSeq" id="WP_188178872.1">
    <property type="nucleotide sequence ID" value="NZ_JACVQF010000030.1"/>
</dbReference>
<dbReference type="PANTHER" id="PTHR42305">
    <property type="entry name" value="MEMBRANE PROTEIN RV1733C-RELATED"/>
    <property type="match status" value="1"/>
</dbReference>
<dbReference type="InterPro" id="IPR039708">
    <property type="entry name" value="MT1774/Rv1733c-like"/>
</dbReference>
<dbReference type="Proteomes" id="UP000621210">
    <property type="component" value="Unassembled WGS sequence"/>
</dbReference>
<organism evidence="1 2">
    <name type="scientific">Streptomyces griseicoloratus</name>
    <dbReference type="NCBI Taxonomy" id="2752516"/>
    <lineage>
        <taxon>Bacteria</taxon>
        <taxon>Bacillati</taxon>
        <taxon>Actinomycetota</taxon>
        <taxon>Actinomycetes</taxon>
        <taxon>Kitasatosporales</taxon>
        <taxon>Streptomycetaceae</taxon>
        <taxon>Streptomyces</taxon>
    </lineage>
</organism>
<gene>
    <name evidence="1" type="ORF">H0H10_01010</name>
</gene>
<proteinExistence type="predicted"/>
<dbReference type="EMBL" id="JACVQF010000030">
    <property type="protein sequence ID" value="MBD0417776.1"/>
    <property type="molecule type" value="Genomic_DNA"/>
</dbReference>
<accession>A0A926QNK3</accession>